<accession>A0A2K0TTR0</accession>
<sequence length="230" mass="25691">MLAEMDDPLDKTTLATISLLESRLLRIEHLLYGTTASPTSSLNHHDAALEKMDILERRFNNMVAQIRVYAELLKICQYFQLQPAGVPHIKITVFDLYSRADKSNPDLFHAPPPSQPPSQLDSETIQSIVLSSASSFPATLSALTAAKDIPIPDSSASASLISLTQRMKAIEATQIAQAAEISKLRSKSEMLVRSWYENRALVNSQMIADSDGRIRRVEWETRKREIALEE</sequence>
<dbReference type="Proteomes" id="UP000236546">
    <property type="component" value="Unassembled WGS sequence"/>
</dbReference>
<evidence type="ECO:0000313" key="1">
    <source>
        <dbReference type="EMBL" id="PNP48910.1"/>
    </source>
</evidence>
<dbReference type="OrthoDB" id="5403729at2759"/>
<protein>
    <submittedName>
        <fullName evidence="1">Uncharacterized protein</fullName>
    </submittedName>
</protein>
<dbReference type="EMBL" id="MTYH01000001">
    <property type="protein sequence ID" value="PNP48910.1"/>
    <property type="molecule type" value="Genomic_DNA"/>
</dbReference>
<dbReference type="AlphaFoldDB" id="A0A2K0TTR0"/>
<name>A0A2K0TTR0_9HYPO</name>
<proteinExistence type="predicted"/>
<reference evidence="1 2" key="1">
    <citation type="submission" date="2017-02" db="EMBL/GenBank/DDBJ databases">
        <title>Genomes of Trichoderma spp. with biocontrol activity.</title>
        <authorList>
            <person name="Gardiner D."/>
            <person name="Kazan K."/>
            <person name="Vos C."/>
            <person name="Harvey P."/>
        </authorList>
    </citation>
    <scope>NUCLEOTIDE SEQUENCE [LARGE SCALE GENOMIC DNA]</scope>
    <source>
        <strain evidence="1 2">A5MH</strain>
    </source>
</reference>
<organism evidence="1 2">
    <name type="scientific">Trichoderma gamsii</name>
    <dbReference type="NCBI Taxonomy" id="398673"/>
    <lineage>
        <taxon>Eukaryota</taxon>
        <taxon>Fungi</taxon>
        <taxon>Dikarya</taxon>
        <taxon>Ascomycota</taxon>
        <taxon>Pezizomycotina</taxon>
        <taxon>Sordariomycetes</taxon>
        <taxon>Hypocreomycetidae</taxon>
        <taxon>Hypocreales</taxon>
        <taxon>Hypocreaceae</taxon>
        <taxon>Trichoderma</taxon>
    </lineage>
</organism>
<evidence type="ECO:0000313" key="2">
    <source>
        <dbReference type="Proteomes" id="UP000236546"/>
    </source>
</evidence>
<gene>
    <name evidence="1" type="ORF">TGAMA5MH_00068</name>
</gene>
<comment type="caution">
    <text evidence="1">The sequence shown here is derived from an EMBL/GenBank/DDBJ whole genome shotgun (WGS) entry which is preliminary data.</text>
</comment>